<keyword evidence="6 8" id="KW-1133">Transmembrane helix</keyword>
<name>A0ABX2LGC3_9STAP</name>
<feature type="transmembrane region" description="Helical" evidence="8">
    <location>
        <begin position="12"/>
        <end position="29"/>
    </location>
</feature>
<evidence type="ECO:0000256" key="8">
    <source>
        <dbReference type="SAM" id="Phobius"/>
    </source>
</evidence>
<dbReference type="PRINTS" id="PR00173">
    <property type="entry name" value="EDTRNSPORT"/>
</dbReference>
<keyword evidence="2" id="KW-0813">Transport</keyword>
<keyword evidence="3" id="KW-1003">Cell membrane</keyword>
<evidence type="ECO:0000256" key="7">
    <source>
        <dbReference type="ARBA" id="ARBA00023136"/>
    </source>
</evidence>
<dbReference type="InterPro" id="IPR018107">
    <property type="entry name" value="Na-dicarboxylate_symporter_CS"/>
</dbReference>
<dbReference type="Proteomes" id="UP000610527">
    <property type="component" value="Unassembled WGS sequence"/>
</dbReference>
<evidence type="ECO:0000313" key="10">
    <source>
        <dbReference type="Proteomes" id="UP000610527"/>
    </source>
</evidence>
<evidence type="ECO:0000256" key="3">
    <source>
        <dbReference type="ARBA" id="ARBA00022475"/>
    </source>
</evidence>
<evidence type="ECO:0000256" key="1">
    <source>
        <dbReference type="ARBA" id="ARBA00004651"/>
    </source>
</evidence>
<feature type="transmembrane region" description="Helical" evidence="8">
    <location>
        <begin position="81"/>
        <end position="103"/>
    </location>
</feature>
<evidence type="ECO:0000256" key="5">
    <source>
        <dbReference type="ARBA" id="ARBA00022847"/>
    </source>
</evidence>
<dbReference type="PANTHER" id="PTHR42865">
    <property type="entry name" value="PROTON/GLUTAMATE-ASPARTATE SYMPORTER"/>
    <property type="match status" value="1"/>
</dbReference>
<dbReference type="InterPro" id="IPR036458">
    <property type="entry name" value="Na:dicarbo_symporter_sf"/>
</dbReference>
<feature type="transmembrane region" description="Helical" evidence="8">
    <location>
        <begin position="204"/>
        <end position="226"/>
    </location>
</feature>
<keyword evidence="10" id="KW-1185">Reference proteome</keyword>
<dbReference type="SUPFAM" id="SSF118215">
    <property type="entry name" value="Proton glutamate symport protein"/>
    <property type="match status" value="1"/>
</dbReference>
<proteinExistence type="predicted"/>
<evidence type="ECO:0000313" key="9">
    <source>
        <dbReference type="EMBL" id="NUI81355.1"/>
    </source>
</evidence>
<organism evidence="9 10">
    <name type="scientific">Staphylococcus borealis</name>
    <dbReference type="NCBI Taxonomy" id="2742203"/>
    <lineage>
        <taxon>Bacteria</taxon>
        <taxon>Bacillati</taxon>
        <taxon>Bacillota</taxon>
        <taxon>Bacilli</taxon>
        <taxon>Bacillales</taxon>
        <taxon>Staphylococcaceae</taxon>
        <taxon>Staphylococcus</taxon>
    </lineage>
</organism>
<evidence type="ECO:0000256" key="2">
    <source>
        <dbReference type="ARBA" id="ARBA00022448"/>
    </source>
</evidence>
<dbReference type="GeneID" id="74185187"/>
<reference evidence="9 10" key="1">
    <citation type="submission" date="2020-06" db="EMBL/GenBank/DDBJ databases">
        <title>Staphylococcus borealis sp. nov. -A novel member of the Staphylococcaceae family isolated from skin and blood in humans.</title>
        <authorList>
            <person name="Pain M."/>
            <person name="Wolden R."/>
            <person name="Jaen-Luchoro D."/>
            <person name="Salva-Serra F."/>
            <person name="Iglesias B.P."/>
            <person name="Karlsson R."/>
            <person name="Klingenberg C."/>
            <person name="Cavanagh J.P."/>
        </authorList>
    </citation>
    <scope>NUCLEOTIDE SEQUENCE [LARGE SCALE GENOMIC DNA]</scope>
    <source>
        <strain evidence="9 10">58-22</strain>
    </source>
</reference>
<keyword evidence="4 8" id="KW-0812">Transmembrane</keyword>
<feature type="transmembrane region" description="Helical" evidence="8">
    <location>
        <begin position="360"/>
        <end position="381"/>
    </location>
</feature>
<evidence type="ECO:0000256" key="6">
    <source>
        <dbReference type="ARBA" id="ARBA00022989"/>
    </source>
</evidence>
<dbReference type="Gene3D" id="1.10.3860.10">
    <property type="entry name" value="Sodium:dicarboxylate symporter"/>
    <property type="match status" value="1"/>
</dbReference>
<dbReference type="PANTHER" id="PTHR42865:SF7">
    <property type="entry name" value="PROTON_GLUTAMATE-ASPARTATE SYMPORTER"/>
    <property type="match status" value="1"/>
</dbReference>
<protein>
    <submittedName>
        <fullName evidence="9">Cation:dicarboxylase symporter family transporter</fullName>
    </submittedName>
</protein>
<feature type="transmembrane region" description="Helical" evidence="8">
    <location>
        <begin position="159"/>
        <end position="177"/>
    </location>
</feature>
<evidence type="ECO:0000256" key="4">
    <source>
        <dbReference type="ARBA" id="ARBA00022692"/>
    </source>
</evidence>
<sequence>MALFKRKISLPMQVIIALVLGVVVGLLLFGQDNIANYIKPFGDVFLNLIKMIIIPIVFCALALSISNLGDSKKIGSYGWKAILYFEIITTIAIALGLVIGNLFKPGAGLDPTKLPKGDISKYQSSASAAEQSTYGNHFIDTIVNIVPTNIFEALTKGELLPIIFFAVFFGLGLAAIGEKADPVKGFLNGTLEAVFWMINKILKLAPIGVFAFICTTVMTFGAAALIPLLKLVLVVVFAMVFFVIIVLGIVARMCGISIFSIIKILKDELLLAFSTSSSEAVLPVMMKKMERFGAPKDVTSFVIPIGYSFNLDGSALYQSIAALFVAQMYGIHLSISEQIILMVTLMVASKGMAGVPGVSIVVLLTTLGAMGLPAQGLALIIGVDRLLDMVRTCVNVIGNALSAIVISKWEKVYDKEQGKKYLQSI</sequence>
<dbReference type="RefSeq" id="WP_053028692.1">
    <property type="nucleotide sequence ID" value="NZ_CUEE01000001.1"/>
</dbReference>
<dbReference type="PROSITE" id="PS00714">
    <property type="entry name" value="NA_DICARBOXYL_SYMP_2"/>
    <property type="match status" value="1"/>
</dbReference>
<dbReference type="PROSITE" id="PS00713">
    <property type="entry name" value="NA_DICARBOXYL_SYMP_1"/>
    <property type="match status" value="1"/>
</dbReference>
<accession>A0ABX2LGC3</accession>
<dbReference type="Pfam" id="PF00375">
    <property type="entry name" value="SDF"/>
    <property type="match status" value="1"/>
</dbReference>
<feature type="transmembrane region" description="Helical" evidence="8">
    <location>
        <begin position="49"/>
        <end position="69"/>
    </location>
</feature>
<comment type="subcellular location">
    <subcellularLocation>
        <location evidence="1">Cell membrane</location>
        <topology evidence="1">Multi-pass membrane protein</topology>
    </subcellularLocation>
</comment>
<comment type="caution">
    <text evidence="9">The sequence shown here is derived from an EMBL/GenBank/DDBJ whole genome shotgun (WGS) entry which is preliminary data.</text>
</comment>
<dbReference type="EMBL" id="JABVEG010000001">
    <property type="protein sequence ID" value="NUI81355.1"/>
    <property type="molecule type" value="Genomic_DNA"/>
</dbReference>
<feature type="transmembrane region" description="Helical" evidence="8">
    <location>
        <begin position="232"/>
        <end position="262"/>
    </location>
</feature>
<dbReference type="InterPro" id="IPR001991">
    <property type="entry name" value="Na-dicarboxylate_symporter"/>
</dbReference>
<keyword evidence="7 8" id="KW-0472">Membrane</keyword>
<keyword evidence="5" id="KW-0769">Symport</keyword>
<gene>
    <name evidence="9" type="ORF">HUN84_01085</name>
</gene>